<dbReference type="AlphaFoldDB" id="A0A1M6HRZ4"/>
<keyword evidence="1" id="KW-0812">Transmembrane</keyword>
<evidence type="ECO:0000313" key="3">
    <source>
        <dbReference type="Proteomes" id="UP000184232"/>
    </source>
</evidence>
<evidence type="ECO:0000256" key="1">
    <source>
        <dbReference type="SAM" id="Phobius"/>
    </source>
</evidence>
<keyword evidence="3" id="KW-1185">Reference proteome</keyword>
<reference evidence="2 3" key="1">
    <citation type="submission" date="2016-11" db="EMBL/GenBank/DDBJ databases">
        <authorList>
            <person name="Jaros S."/>
            <person name="Januszkiewicz K."/>
            <person name="Wedrychowicz H."/>
        </authorList>
    </citation>
    <scope>NUCLEOTIDE SEQUENCE [LARGE SCALE GENOMIC DNA]</scope>
    <source>
        <strain evidence="2 3">DSM 22807</strain>
    </source>
</reference>
<dbReference type="EMBL" id="FQZH01000002">
    <property type="protein sequence ID" value="SHJ24947.1"/>
    <property type="molecule type" value="Genomic_DNA"/>
</dbReference>
<proteinExistence type="predicted"/>
<sequence>MFWFSICLLGLAVFTFFSIYFEWEFLKKEWAKGIPYSNFDKFIGYLVSLLTAIFAFILLYNSIF</sequence>
<name>A0A1M6HRZ4_9FLAO</name>
<dbReference type="STRING" id="683124.SAMN05444337_1626"/>
<protein>
    <submittedName>
        <fullName evidence="2">Uncharacterized protein</fullName>
    </submittedName>
</protein>
<gene>
    <name evidence="2" type="ORF">SAMN05444337_1626</name>
</gene>
<keyword evidence="1" id="KW-0472">Membrane</keyword>
<feature type="transmembrane region" description="Helical" evidence="1">
    <location>
        <begin position="42"/>
        <end position="60"/>
    </location>
</feature>
<organism evidence="2 3">
    <name type="scientific">Flavobacterium haoranii</name>
    <dbReference type="NCBI Taxonomy" id="683124"/>
    <lineage>
        <taxon>Bacteria</taxon>
        <taxon>Pseudomonadati</taxon>
        <taxon>Bacteroidota</taxon>
        <taxon>Flavobacteriia</taxon>
        <taxon>Flavobacteriales</taxon>
        <taxon>Flavobacteriaceae</taxon>
        <taxon>Flavobacterium</taxon>
    </lineage>
</organism>
<dbReference type="RefSeq" id="WP_072783813.1">
    <property type="nucleotide sequence ID" value="NZ_CP045292.1"/>
</dbReference>
<accession>A0A1M6HRZ4</accession>
<dbReference type="Proteomes" id="UP000184232">
    <property type="component" value="Unassembled WGS sequence"/>
</dbReference>
<evidence type="ECO:0000313" key="2">
    <source>
        <dbReference type="EMBL" id="SHJ24947.1"/>
    </source>
</evidence>
<keyword evidence="1" id="KW-1133">Transmembrane helix</keyword>